<dbReference type="EMBL" id="LT906454">
    <property type="protein sequence ID" value="SNV44650.1"/>
    <property type="molecule type" value="Genomic_DNA"/>
</dbReference>
<dbReference type="Proteomes" id="UP000215144">
    <property type="component" value="Chromosome 1"/>
</dbReference>
<sequence length="72" mass="8399">MPYRYYLLLIGSLIVIPVFTGHFDWETLPYIALIGASSNLLYSLRFKKNFSFHQYLLKDRRVGTSPLKKSSI</sequence>
<evidence type="ECO:0000313" key="2">
    <source>
        <dbReference type="EMBL" id="SNV44650.1"/>
    </source>
</evidence>
<proteinExistence type="predicted"/>
<evidence type="ECO:0000256" key="1">
    <source>
        <dbReference type="SAM" id="Phobius"/>
    </source>
</evidence>
<feature type="transmembrane region" description="Helical" evidence="1">
    <location>
        <begin position="5"/>
        <end position="22"/>
    </location>
</feature>
<keyword evidence="1" id="KW-0812">Transmembrane</keyword>
<name>A0A239XE95_STRAI</name>
<dbReference type="AlphaFoldDB" id="A0A239XE95"/>
<gene>
    <name evidence="2" type="ORF">SAMEA4504048_01889</name>
</gene>
<dbReference type="KEGG" id="saco:SAME_01889"/>
<feature type="transmembrane region" description="Helical" evidence="1">
    <location>
        <begin position="28"/>
        <end position="44"/>
    </location>
</feature>
<accession>A0A239XE95</accession>
<reference evidence="2 3" key="1">
    <citation type="submission" date="2017-06" db="EMBL/GenBank/DDBJ databases">
        <authorList>
            <consortium name="Pathogen Informatics"/>
        </authorList>
    </citation>
    <scope>NUCLEOTIDE SEQUENCE [LARGE SCALE GENOMIC DNA]</scope>
    <source>
        <strain evidence="2 3">NCTC11291</strain>
    </source>
</reference>
<protein>
    <submittedName>
        <fullName evidence="2">Uncharacterized protein</fullName>
    </submittedName>
</protein>
<dbReference type="RefSeq" id="WP_095123373.1">
    <property type="nucleotide sequence ID" value="NZ_LT906454.1"/>
</dbReference>
<organism evidence="2 3">
    <name type="scientific">Streptococcus acidominimus</name>
    <dbReference type="NCBI Taxonomy" id="1326"/>
    <lineage>
        <taxon>Bacteria</taxon>
        <taxon>Bacillati</taxon>
        <taxon>Bacillota</taxon>
        <taxon>Bacilli</taxon>
        <taxon>Lactobacillales</taxon>
        <taxon>Streptococcaceae</taxon>
        <taxon>Streptococcus</taxon>
    </lineage>
</organism>
<keyword evidence="1" id="KW-0472">Membrane</keyword>
<evidence type="ECO:0000313" key="3">
    <source>
        <dbReference type="Proteomes" id="UP000215144"/>
    </source>
</evidence>
<keyword evidence="1" id="KW-1133">Transmembrane helix</keyword>